<dbReference type="EMBL" id="JACXVP010000010">
    <property type="protein sequence ID" value="KAG5580905.1"/>
    <property type="molecule type" value="Genomic_DNA"/>
</dbReference>
<sequence>MVTSHSIAIKQLETEVGQILSHLNPRQKWGLPSDTMVEKWSMFENVWFGEPKSLVSDLTKRSTSSLTWTFILIGGPIKLDGVNAPSRLTWSTNTIRRAAN</sequence>
<organism evidence="1 2">
    <name type="scientific">Solanum commersonii</name>
    <name type="common">Commerson's wild potato</name>
    <name type="synonym">Commerson's nightshade</name>
    <dbReference type="NCBI Taxonomy" id="4109"/>
    <lineage>
        <taxon>Eukaryota</taxon>
        <taxon>Viridiplantae</taxon>
        <taxon>Streptophyta</taxon>
        <taxon>Embryophyta</taxon>
        <taxon>Tracheophyta</taxon>
        <taxon>Spermatophyta</taxon>
        <taxon>Magnoliopsida</taxon>
        <taxon>eudicotyledons</taxon>
        <taxon>Gunneridae</taxon>
        <taxon>Pentapetalae</taxon>
        <taxon>asterids</taxon>
        <taxon>lamiids</taxon>
        <taxon>Solanales</taxon>
        <taxon>Solanaceae</taxon>
        <taxon>Solanoideae</taxon>
        <taxon>Solaneae</taxon>
        <taxon>Solanum</taxon>
    </lineage>
</organism>
<evidence type="ECO:0000313" key="2">
    <source>
        <dbReference type="Proteomes" id="UP000824120"/>
    </source>
</evidence>
<comment type="caution">
    <text evidence="1">The sequence shown here is derived from an EMBL/GenBank/DDBJ whole genome shotgun (WGS) entry which is preliminary data.</text>
</comment>
<gene>
    <name evidence="1" type="ORF">H5410_051532</name>
</gene>
<accession>A0A9J5WYF0</accession>
<dbReference type="OrthoDB" id="1420404at2759"/>
<dbReference type="AlphaFoldDB" id="A0A9J5WYF0"/>
<evidence type="ECO:0000313" key="1">
    <source>
        <dbReference type="EMBL" id="KAG5580905.1"/>
    </source>
</evidence>
<dbReference type="Proteomes" id="UP000824120">
    <property type="component" value="Chromosome 10"/>
</dbReference>
<name>A0A9J5WYF0_SOLCO</name>
<reference evidence="1 2" key="1">
    <citation type="submission" date="2020-09" db="EMBL/GenBank/DDBJ databases">
        <title>De no assembly of potato wild relative species, Solanum commersonii.</title>
        <authorList>
            <person name="Cho K."/>
        </authorList>
    </citation>
    <scope>NUCLEOTIDE SEQUENCE [LARGE SCALE GENOMIC DNA]</scope>
    <source>
        <strain evidence="1">LZ3.2</strain>
        <tissue evidence="1">Leaf</tissue>
    </source>
</reference>
<keyword evidence="2" id="KW-1185">Reference proteome</keyword>
<proteinExistence type="predicted"/>
<protein>
    <submittedName>
        <fullName evidence="1">Uncharacterized protein</fullName>
    </submittedName>
</protein>